<name>A0A0A8XYH4_ARUDO</name>
<evidence type="ECO:0000313" key="1">
    <source>
        <dbReference type="EMBL" id="JAD17818.1"/>
    </source>
</evidence>
<sequence length="40" mass="4548">MLTSFSVHGCKQTSGWRGYDVKNAVVHLTLLLAPSEFMWH</sequence>
<protein>
    <submittedName>
        <fullName evidence="1">Uncharacterized protein</fullName>
    </submittedName>
</protein>
<accession>A0A0A8XYH4</accession>
<proteinExistence type="predicted"/>
<reference evidence="1" key="2">
    <citation type="journal article" date="2015" name="Data Brief">
        <title>Shoot transcriptome of the giant reed, Arundo donax.</title>
        <authorList>
            <person name="Barrero R.A."/>
            <person name="Guerrero F.D."/>
            <person name="Moolhuijzen P."/>
            <person name="Goolsby J.A."/>
            <person name="Tidwell J."/>
            <person name="Bellgard S.E."/>
            <person name="Bellgard M.I."/>
        </authorList>
    </citation>
    <scope>NUCLEOTIDE SEQUENCE</scope>
    <source>
        <tissue evidence="1">Shoot tissue taken approximately 20 cm above the soil surface</tissue>
    </source>
</reference>
<dbReference type="AlphaFoldDB" id="A0A0A8XYH4"/>
<dbReference type="EMBL" id="GBRH01280077">
    <property type="protein sequence ID" value="JAD17818.1"/>
    <property type="molecule type" value="Transcribed_RNA"/>
</dbReference>
<reference evidence="1" key="1">
    <citation type="submission" date="2014-09" db="EMBL/GenBank/DDBJ databases">
        <authorList>
            <person name="Magalhaes I.L.F."/>
            <person name="Oliveira U."/>
            <person name="Santos F.R."/>
            <person name="Vidigal T.H.D.A."/>
            <person name="Brescovit A.D."/>
            <person name="Santos A.J."/>
        </authorList>
    </citation>
    <scope>NUCLEOTIDE SEQUENCE</scope>
    <source>
        <tissue evidence="1">Shoot tissue taken approximately 20 cm above the soil surface</tissue>
    </source>
</reference>
<organism evidence="1">
    <name type="scientific">Arundo donax</name>
    <name type="common">Giant reed</name>
    <name type="synonym">Donax arundinaceus</name>
    <dbReference type="NCBI Taxonomy" id="35708"/>
    <lineage>
        <taxon>Eukaryota</taxon>
        <taxon>Viridiplantae</taxon>
        <taxon>Streptophyta</taxon>
        <taxon>Embryophyta</taxon>
        <taxon>Tracheophyta</taxon>
        <taxon>Spermatophyta</taxon>
        <taxon>Magnoliopsida</taxon>
        <taxon>Liliopsida</taxon>
        <taxon>Poales</taxon>
        <taxon>Poaceae</taxon>
        <taxon>PACMAD clade</taxon>
        <taxon>Arundinoideae</taxon>
        <taxon>Arundineae</taxon>
        <taxon>Arundo</taxon>
    </lineage>
</organism>